<evidence type="ECO:0000313" key="2">
    <source>
        <dbReference type="Proteomes" id="UP000000768"/>
    </source>
</evidence>
<protein>
    <submittedName>
        <fullName evidence="1">Uncharacterized protein</fullName>
    </submittedName>
</protein>
<name>A0A1Z5S9L6_SORBI</name>
<dbReference type="AlphaFoldDB" id="A0A1Z5S9L6"/>
<dbReference type="Gramene" id="OQU92613">
    <property type="protein sequence ID" value="OQU92613"/>
    <property type="gene ID" value="SORBI_3001G376150"/>
</dbReference>
<evidence type="ECO:0000313" key="1">
    <source>
        <dbReference type="EMBL" id="OQU92613.1"/>
    </source>
</evidence>
<dbReference type="EMBL" id="CM000760">
    <property type="protein sequence ID" value="OQU92613.1"/>
    <property type="molecule type" value="Genomic_DNA"/>
</dbReference>
<reference evidence="2" key="2">
    <citation type="journal article" date="2018" name="Plant J.">
        <title>The Sorghum bicolor reference genome: improved assembly, gene annotations, a transcriptome atlas, and signatures of genome organization.</title>
        <authorList>
            <person name="McCormick R.F."/>
            <person name="Truong S.K."/>
            <person name="Sreedasyam A."/>
            <person name="Jenkins J."/>
            <person name="Shu S."/>
            <person name="Sims D."/>
            <person name="Kennedy M."/>
            <person name="Amirebrahimi M."/>
            <person name="Weers B.D."/>
            <person name="McKinley B."/>
            <person name="Mattison A."/>
            <person name="Morishige D.T."/>
            <person name="Grimwood J."/>
            <person name="Schmutz J."/>
            <person name="Mullet J.E."/>
        </authorList>
    </citation>
    <scope>NUCLEOTIDE SEQUENCE [LARGE SCALE GENOMIC DNA]</scope>
    <source>
        <strain evidence="2">cv. BTx623</strain>
    </source>
</reference>
<organism evidence="1 2">
    <name type="scientific">Sorghum bicolor</name>
    <name type="common">Sorghum</name>
    <name type="synonym">Sorghum vulgare</name>
    <dbReference type="NCBI Taxonomy" id="4558"/>
    <lineage>
        <taxon>Eukaryota</taxon>
        <taxon>Viridiplantae</taxon>
        <taxon>Streptophyta</taxon>
        <taxon>Embryophyta</taxon>
        <taxon>Tracheophyta</taxon>
        <taxon>Spermatophyta</taxon>
        <taxon>Magnoliopsida</taxon>
        <taxon>Liliopsida</taxon>
        <taxon>Poales</taxon>
        <taxon>Poaceae</taxon>
        <taxon>PACMAD clade</taxon>
        <taxon>Panicoideae</taxon>
        <taxon>Andropogonodae</taxon>
        <taxon>Andropogoneae</taxon>
        <taxon>Sorghinae</taxon>
        <taxon>Sorghum</taxon>
    </lineage>
</organism>
<proteinExistence type="predicted"/>
<sequence length="118" mass="12965">MDIASQSNSLHPQARLDPIVSVLALIPVFVSLEGCECGRATRGAPPTLRAARGRVAVVLHDLIHCHGATRSDRCCELTLVCAGSSWWAQRGSPLRYGFRIYFLSTFTKNVLQNKELTL</sequence>
<reference evidence="1 2" key="1">
    <citation type="journal article" date="2009" name="Nature">
        <title>The Sorghum bicolor genome and the diversification of grasses.</title>
        <authorList>
            <person name="Paterson A.H."/>
            <person name="Bowers J.E."/>
            <person name="Bruggmann R."/>
            <person name="Dubchak I."/>
            <person name="Grimwood J."/>
            <person name="Gundlach H."/>
            <person name="Haberer G."/>
            <person name="Hellsten U."/>
            <person name="Mitros T."/>
            <person name="Poliakov A."/>
            <person name="Schmutz J."/>
            <person name="Spannagl M."/>
            <person name="Tang H."/>
            <person name="Wang X."/>
            <person name="Wicker T."/>
            <person name="Bharti A.K."/>
            <person name="Chapman J."/>
            <person name="Feltus F.A."/>
            <person name="Gowik U."/>
            <person name="Grigoriev I.V."/>
            <person name="Lyons E."/>
            <person name="Maher C.A."/>
            <person name="Martis M."/>
            <person name="Narechania A."/>
            <person name="Otillar R.P."/>
            <person name="Penning B.W."/>
            <person name="Salamov A.A."/>
            <person name="Wang Y."/>
            <person name="Zhang L."/>
            <person name="Carpita N.C."/>
            <person name="Freeling M."/>
            <person name="Gingle A.R."/>
            <person name="Hash C.T."/>
            <person name="Keller B."/>
            <person name="Klein P."/>
            <person name="Kresovich S."/>
            <person name="McCann M.C."/>
            <person name="Ming R."/>
            <person name="Peterson D.G."/>
            <person name="Mehboob-ur-Rahman"/>
            <person name="Ware D."/>
            <person name="Westhoff P."/>
            <person name="Mayer K.F."/>
            <person name="Messing J."/>
            <person name="Rokhsar D.S."/>
        </authorList>
    </citation>
    <scope>NUCLEOTIDE SEQUENCE [LARGE SCALE GENOMIC DNA]</scope>
    <source>
        <strain evidence="2">cv. BTx623</strain>
    </source>
</reference>
<dbReference type="Proteomes" id="UP000000768">
    <property type="component" value="Chromosome 1"/>
</dbReference>
<gene>
    <name evidence="1" type="ORF">SORBI_3001G376150</name>
</gene>
<keyword evidence="2" id="KW-1185">Reference proteome</keyword>
<accession>A0A1Z5S9L6</accession>
<dbReference type="InParanoid" id="A0A1Z5S9L6"/>